<sequence length="124" mass="14170">MAPSPFHMKKRRSALTYKRSESSKGDFVKPNTVVGNEMGALEQPSLHREYHAGNTYGTVRGVKNVTPSLKLCKKWLIGELKRVKKENIILKSHLHNPSDTVLVLNKQTHCNSILFLRLRKRTSF</sequence>
<evidence type="ECO:0000313" key="2">
    <source>
        <dbReference type="EMBL" id="CAG6739630.1"/>
    </source>
</evidence>
<accession>A0A8D8Z300</accession>
<dbReference type="EMBL" id="HBUF01414315">
    <property type="protein sequence ID" value="CAG6739632.1"/>
    <property type="molecule type" value="Transcribed_RNA"/>
</dbReference>
<name>A0A8D8Z300_9HEMI</name>
<proteinExistence type="predicted"/>
<dbReference type="EMBL" id="HBUF01414314">
    <property type="protein sequence ID" value="CAG6739630.1"/>
    <property type="molecule type" value="Transcribed_RNA"/>
</dbReference>
<reference evidence="2" key="1">
    <citation type="submission" date="2021-05" db="EMBL/GenBank/DDBJ databases">
        <authorList>
            <person name="Alioto T."/>
            <person name="Alioto T."/>
            <person name="Gomez Garrido J."/>
        </authorList>
    </citation>
    <scope>NUCLEOTIDE SEQUENCE</scope>
</reference>
<dbReference type="AlphaFoldDB" id="A0A8D8Z300"/>
<organism evidence="2">
    <name type="scientific">Cacopsylla melanoneura</name>
    <dbReference type="NCBI Taxonomy" id="428564"/>
    <lineage>
        <taxon>Eukaryota</taxon>
        <taxon>Metazoa</taxon>
        <taxon>Ecdysozoa</taxon>
        <taxon>Arthropoda</taxon>
        <taxon>Hexapoda</taxon>
        <taxon>Insecta</taxon>
        <taxon>Pterygota</taxon>
        <taxon>Neoptera</taxon>
        <taxon>Paraneoptera</taxon>
        <taxon>Hemiptera</taxon>
        <taxon>Sternorrhyncha</taxon>
        <taxon>Psylloidea</taxon>
        <taxon>Psyllidae</taxon>
        <taxon>Psyllinae</taxon>
        <taxon>Cacopsylla</taxon>
    </lineage>
</organism>
<protein>
    <submittedName>
        <fullName evidence="2">Uncharacterized protein</fullName>
    </submittedName>
</protein>
<feature type="region of interest" description="Disordered" evidence="1">
    <location>
        <begin position="1"/>
        <end position="29"/>
    </location>
</feature>
<dbReference type="EMBL" id="HBUF01414313">
    <property type="protein sequence ID" value="CAG6739628.1"/>
    <property type="molecule type" value="Transcribed_RNA"/>
</dbReference>
<feature type="compositionally biased region" description="Basic and acidic residues" evidence="1">
    <location>
        <begin position="18"/>
        <end position="27"/>
    </location>
</feature>
<evidence type="ECO:0000256" key="1">
    <source>
        <dbReference type="SAM" id="MobiDB-lite"/>
    </source>
</evidence>